<dbReference type="GO" id="GO:0009507">
    <property type="term" value="C:chloroplast"/>
    <property type="evidence" value="ECO:0007669"/>
    <property type="project" value="UniProtKB-SubCell"/>
</dbReference>
<evidence type="ECO:0000256" key="8">
    <source>
        <dbReference type="HAMAP-Rule" id="MF_01331"/>
    </source>
</evidence>
<keyword evidence="11" id="KW-0150">Chloroplast</keyword>
<protein>
    <recommendedName>
        <fullName evidence="7 8">Large ribosomal subunit protein uL22c</fullName>
    </recommendedName>
</protein>
<dbReference type="PROSITE" id="PS00464">
    <property type="entry name" value="RIBOSOMAL_L22"/>
    <property type="match status" value="1"/>
</dbReference>
<dbReference type="SUPFAM" id="SSF54843">
    <property type="entry name" value="Ribosomal protein L22"/>
    <property type="match status" value="1"/>
</dbReference>
<proteinExistence type="inferred from homology"/>
<dbReference type="GeneID" id="37624268"/>
<dbReference type="InterPro" id="IPR018260">
    <property type="entry name" value="Ribosomal_uL22_CS"/>
</dbReference>
<dbReference type="AlphaFoldDB" id="A0A345UAV3"/>
<evidence type="ECO:0000313" key="11">
    <source>
        <dbReference type="EMBL" id="AXI97589.1"/>
    </source>
</evidence>
<evidence type="ECO:0000256" key="4">
    <source>
        <dbReference type="ARBA" id="ARBA00022884"/>
    </source>
</evidence>
<keyword evidence="4 8" id="KW-0694">RNA-binding</keyword>
<dbReference type="Gene3D" id="3.90.470.10">
    <property type="entry name" value="Ribosomal protein L22/L17"/>
    <property type="match status" value="1"/>
</dbReference>
<organism evidence="11">
    <name type="scientific">Melanthalia intermedia</name>
    <dbReference type="NCBI Taxonomy" id="172989"/>
    <lineage>
        <taxon>Eukaryota</taxon>
        <taxon>Rhodophyta</taxon>
        <taxon>Florideophyceae</taxon>
        <taxon>Rhodymeniophycidae</taxon>
        <taxon>Gracilariales</taxon>
        <taxon>Gracilariaceae</taxon>
        <taxon>Melanthalia</taxon>
    </lineage>
</organism>
<sequence length="113" mass="12765">MKSNKQYAQAIGKYLRLSASKARRILNQINGKRYQEAILILEFMPYKDCKVIKKILESAANNVSDLSLDKKSLIVKTAFANEGPKLKRFRSRAQGRAFSIHKPTSHITISVGN</sequence>
<comment type="function">
    <text evidence="1 8 10">This protein binds specifically to 23S rRNA.</text>
</comment>
<comment type="function">
    <text evidence="8 10">The globular domain of the protein is located near the polypeptide exit tunnel on the outside of the subunit, while an extended beta-hairpin is found that lines the wall of the exit tunnel in the center of the 70S ribosome.</text>
</comment>
<name>A0A345UAV3_9FLOR</name>
<dbReference type="EMBL" id="MH396016">
    <property type="protein sequence ID" value="AXI97589.1"/>
    <property type="molecule type" value="Genomic_DNA"/>
</dbReference>
<dbReference type="GO" id="GO:0006412">
    <property type="term" value="P:translation"/>
    <property type="evidence" value="ECO:0007669"/>
    <property type="project" value="UniProtKB-UniRule"/>
</dbReference>
<dbReference type="HAMAP" id="MF_01331_B">
    <property type="entry name" value="Ribosomal_uL22_B"/>
    <property type="match status" value="1"/>
</dbReference>
<dbReference type="InterPro" id="IPR001063">
    <property type="entry name" value="Ribosomal_uL22"/>
</dbReference>
<keyword evidence="6 8" id="KW-0687">Ribonucleoprotein</keyword>
<comment type="subcellular location">
    <subcellularLocation>
        <location evidence="8 10">Plastid</location>
        <location evidence="8 10">Chloroplast</location>
    </subcellularLocation>
</comment>
<dbReference type="Pfam" id="PF00237">
    <property type="entry name" value="Ribosomal_L22"/>
    <property type="match status" value="1"/>
</dbReference>
<evidence type="ECO:0000256" key="9">
    <source>
        <dbReference type="RuleBase" id="RU004005"/>
    </source>
</evidence>
<dbReference type="RefSeq" id="YP_009511712.1">
    <property type="nucleotide sequence ID" value="NC_039145.1"/>
</dbReference>
<evidence type="ECO:0000256" key="10">
    <source>
        <dbReference type="RuleBase" id="RU004009"/>
    </source>
</evidence>
<evidence type="ECO:0000256" key="6">
    <source>
        <dbReference type="ARBA" id="ARBA00023274"/>
    </source>
</evidence>
<keyword evidence="3 8" id="KW-0699">rRNA-binding</keyword>
<reference evidence="11" key="1">
    <citation type="submission" date="2018-05" db="EMBL/GenBank/DDBJ databases">
        <title>Organellar genomes of Gracilariaceae.</title>
        <authorList>
            <person name="Iha C."/>
            <person name="Oliveira M.C."/>
        </authorList>
    </citation>
    <scope>NUCLEOTIDE SEQUENCE</scope>
</reference>
<dbReference type="InterPro" id="IPR036394">
    <property type="entry name" value="Ribosomal_uL22_sf"/>
</dbReference>
<geneLocation type="chloroplast" evidence="11"/>
<evidence type="ECO:0000256" key="5">
    <source>
        <dbReference type="ARBA" id="ARBA00022980"/>
    </source>
</evidence>
<gene>
    <name evidence="11" type="primary">orf113</name>
    <name evidence="8" type="synonym">rpl22</name>
</gene>
<dbReference type="GO" id="GO:0003735">
    <property type="term" value="F:structural constituent of ribosome"/>
    <property type="evidence" value="ECO:0007669"/>
    <property type="project" value="InterPro"/>
</dbReference>
<dbReference type="PANTHER" id="PTHR13501:SF8">
    <property type="entry name" value="LARGE RIBOSOMAL SUBUNIT PROTEIN UL22M"/>
    <property type="match status" value="1"/>
</dbReference>
<dbReference type="GO" id="GO:0019843">
    <property type="term" value="F:rRNA binding"/>
    <property type="evidence" value="ECO:0007669"/>
    <property type="project" value="UniProtKB-UniRule"/>
</dbReference>
<comment type="subunit">
    <text evidence="8">Part of the 50S ribosomal subunit.</text>
</comment>
<keyword evidence="5 8" id="KW-0689">Ribosomal protein</keyword>
<dbReference type="PANTHER" id="PTHR13501">
    <property type="entry name" value="CHLOROPLAST 50S RIBOSOMAL PROTEIN L22-RELATED"/>
    <property type="match status" value="1"/>
</dbReference>
<evidence type="ECO:0000256" key="3">
    <source>
        <dbReference type="ARBA" id="ARBA00022730"/>
    </source>
</evidence>
<dbReference type="InterPro" id="IPR005727">
    <property type="entry name" value="Ribosomal_uL22_bac/chlpt-type"/>
</dbReference>
<accession>A0A345UAV3</accession>
<dbReference type="CDD" id="cd00336">
    <property type="entry name" value="Ribosomal_L22"/>
    <property type="match status" value="1"/>
</dbReference>
<evidence type="ECO:0000256" key="1">
    <source>
        <dbReference type="ARBA" id="ARBA00003611"/>
    </source>
</evidence>
<evidence type="ECO:0000256" key="2">
    <source>
        <dbReference type="ARBA" id="ARBA00009451"/>
    </source>
</evidence>
<comment type="similarity">
    <text evidence="2 8 9">Belongs to the universal ribosomal protein uL22 family.</text>
</comment>
<keyword evidence="11" id="KW-0934">Plastid</keyword>
<dbReference type="InterPro" id="IPR047867">
    <property type="entry name" value="Ribosomal_uL22_bac/org-type"/>
</dbReference>
<dbReference type="NCBIfam" id="TIGR01044">
    <property type="entry name" value="rplV_bact"/>
    <property type="match status" value="1"/>
</dbReference>
<dbReference type="GO" id="GO:0015934">
    <property type="term" value="C:large ribosomal subunit"/>
    <property type="evidence" value="ECO:0007669"/>
    <property type="project" value="InterPro"/>
</dbReference>
<evidence type="ECO:0000256" key="7">
    <source>
        <dbReference type="ARBA" id="ARBA00035285"/>
    </source>
</evidence>